<sequence>MQYIDINLPNIIEARDNHYLFMRYIIKKKLNGNSFSEPAPAPITNKINKVTGIKSTIIKFLNDEDNLRKVLIGLPKELDTIKNQFATKGLKKSLKTLINYDSWIKTDEKSTYRYYNAYHLAEKLNIPTCVYCNRIYTKTVISDTGKKITRPTFDHWFPKSDFPLLALSFYNLIPSCSVCNSGVKGSTPFQLSTHFHPYYENPAENFNYSFSYDHKDYDKFSFKIITNPSDIFSKRSVKAFELEEIFKAHEDEIEDLRKIRDAYSENYIDMLESQILGISLDRDEIYRLAFGVHFHESKFDRRPLSKMKKDILVELGIIKL</sequence>
<dbReference type="RefSeq" id="WP_127821967.1">
    <property type="nucleotide sequence ID" value="NZ_RWGX02000016.1"/>
</dbReference>
<accession>A0AA94F2F1</accession>
<evidence type="ECO:0000256" key="1">
    <source>
        <dbReference type="SAM" id="Coils"/>
    </source>
</evidence>
<name>A0AA94F2F1_9FLAO</name>
<organism evidence="2">
    <name type="scientific">Flavobacterium columnare</name>
    <dbReference type="NCBI Taxonomy" id="996"/>
    <lineage>
        <taxon>Bacteria</taxon>
        <taxon>Pseudomonadati</taxon>
        <taxon>Bacteroidota</taxon>
        <taxon>Flavobacteriia</taxon>
        <taxon>Flavobacteriales</taxon>
        <taxon>Flavobacteriaceae</taxon>
        <taxon>Flavobacterium</taxon>
    </lineage>
</organism>
<protein>
    <recommendedName>
        <fullName evidence="3">HNH nuclease domain-containing protein</fullName>
    </recommendedName>
</protein>
<evidence type="ECO:0008006" key="3">
    <source>
        <dbReference type="Google" id="ProtNLM"/>
    </source>
</evidence>
<comment type="caution">
    <text evidence="2">The sequence shown here is derived from an EMBL/GenBank/DDBJ whole genome shotgun (WGS) entry which is preliminary data.</text>
</comment>
<reference evidence="2" key="1">
    <citation type="submission" date="2018-12" db="EMBL/GenBank/DDBJ databases">
        <title>Draft genome sequence of Flaovobacterium columnare BGFS27 isolated from channel catfish in Alabama.</title>
        <authorList>
            <person name="Cai W."/>
            <person name="Arias C."/>
        </authorList>
    </citation>
    <scope>NUCLEOTIDE SEQUENCE [LARGE SCALE GENOMIC DNA]</scope>
    <source>
        <strain evidence="2">BGFS27</strain>
    </source>
</reference>
<evidence type="ECO:0000313" key="2">
    <source>
        <dbReference type="EMBL" id="RVU87943.1"/>
    </source>
</evidence>
<gene>
    <name evidence="2" type="ORF">EJB19_06915</name>
</gene>
<dbReference type="Gene3D" id="1.10.30.50">
    <property type="match status" value="1"/>
</dbReference>
<feature type="coiled-coil region" evidence="1">
    <location>
        <begin position="239"/>
        <end position="266"/>
    </location>
</feature>
<dbReference type="AlphaFoldDB" id="A0AA94F2F1"/>
<proteinExistence type="predicted"/>
<dbReference type="EMBL" id="RWGX01000004">
    <property type="protein sequence ID" value="RVU87943.1"/>
    <property type="molecule type" value="Genomic_DNA"/>
</dbReference>
<keyword evidence="1" id="KW-0175">Coiled coil</keyword>